<protein>
    <recommendedName>
        <fullName evidence="2">HTH dtxR-type domain-containing protein</fullName>
    </recommendedName>
</protein>
<sequence length="64" mass="7389">MELTIYHKLILEVMDKSGIALSTNLVATKAHSNHVTVKKNLLELEKEGMVERIEKKWKLKEEAK</sequence>
<evidence type="ECO:0008006" key="2">
    <source>
        <dbReference type="Google" id="ProtNLM"/>
    </source>
</evidence>
<dbReference type="AlphaFoldDB" id="A0A0F9FYF9"/>
<evidence type="ECO:0000313" key="1">
    <source>
        <dbReference type="EMBL" id="KKL83276.1"/>
    </source>
</evidence>
<dbReference type="EMBL" id="LAZR01022027">
    <property type="protein sequence ID" value="KKL83276.1"/>
    <property type="molecule type" value="Genomic_DNA"/>
</dbReference>
<accession>A0A0F9FYF9</accession>
<comment type="caution">
    <text evidence="1">The sequence shown here is derived from an EMBL/GenBank/DDBJ whole genome shotgun (WGS) entry which is preliminary data.</text>
</comment>
<organism evidence="1">
    <name type="scientific">marine sediment metagenome</name>
    <dbReference type="NCBI Taxonomy" id="412755"/>
    <lineage>
        <taxon>unclassified sequences</taxon>
        <taxon>metagenomes</taxon>
        <taxon>ecological metagenomes</taxon>
    </lineage>
</organism>
<gene>
    <name evidence="1" type="ORF">LCGC14_1976340</name>
</gene>
<reference evidence="1" key="1">
    <citation type="journal article" date="2015" name="Nature">
        <title>Complex archaea that bridge the gap between prokaryotes and eukaryotes.</title>
        <authorList>
            <person name="Spang A."/>
            <person name="Saw J.H."/>
            <person name="Jorgensen S.L."/>
            <person name="Zaremba-Niedzwiedzka K."/>
            <person name="Martijn J."/>
            <person name="Lind A.E."/>
            <person name="van Eijk R."/>
            <person name="Schleper C."/>
            <person name="Guy L."/>
            <person name="Ettema T.J."/>
        </authorList>
    </citation>
    <scope>NUCLEOTIDE SEQUENCE</scope>
</reference>
<name>A0A0F9FYF9_9ZZZZ</name>
<proteinExistence type="predicted"/>